<dbReference type="Pfam" id="PF00953">
    <property type="entry name" value="Glycos_transf_4"/>
    <property type="match status" value="1"/>
</dbReference>
<keyword evidence="4 8" id="KW-0812">Transmembrane</keyword>
<keyword evidence="10" id="KW-1185">Reference proteome</keyword>
<feature type="transmembrane region" description="Helical" evidence="8">
    <location>
        <begin position="77"/>
        <end position="98"/>
    </location>
</feature>
<keyword evidence="5 8" id="KW-1133">Transmembrane helix</keyword>
<name>F5YPZ6_TREPZ</name>
<dbReference type="PANTHER" id="PTHR22926">
    <property type="entry name" value="PHOSPHO-N-ACETYLMURAMOYL-PENTAPEPTIDE-TRANSFERASE"/>
    <property type="match status" value="1"/>
</dbReference>
<feature type="transmembrane region" description="Helical" evidence="8">
    <location>
        <begin position="143"/>
        <end position="162"/>
    </location>
</feature>
<feature type="binding site" evidence="7">
    <location>
        <position position="224"/>
    </location>
    <ligand>
        <name>Mg(2+)</name>
        <dbReference type="ChEBI" id="CHEBI:18420"/>
    </ligand>
</feature>
<dbReference type="CDD" id="cd06853">
    <property type="entry name" value="GT_WecA_like"/>
    <property type="match status" value="1"/>
</dbReference>
<keyword evidence="3 9" id="KW-0808">Transferase</keyword>
<feature type="transmembrane region" description="Helical" evidence="8">
    <location>
        <begin position="220"/>
        <end position="237"/>
    </location>
</feature>
<feature type="transmembrane region" description="Helical" evidence="8">
    <location>
        <begin position="169"/>
        <end position="188"/>
    </location>
</feature>
<gene>
    <name evidence="9" type="ordered locus">TREPR_2792</name>
</gene>
<dbReference type="RefSeq" id="WP_015707441.1">
    <property type="nucleotide sequence ID" value="NC_015578.1"/>
</dbReference>
<dbReference type="Proteomes" id="UP000009223">
    <property type="component" value="Chromosome"/>
</dbReference>
<comment type="subcellular location">
    <subcellularLocation>
        <location evidence="1">Cell membrane</location>
        <topology evidence="1">Multi-pass membrane protein</topology>
    </subcellularLocation>
</comment>
<dbReference type="STRING" id="545694.TREPR_2792"/>
<evidence type="ECO:0000256" key="2">
    <source>
        <dbReference type="ARBA" id="ARBA00022475"/>
    </source>
</evidence>
<dbReference type="OrthoDB" id="9783652at2"/>
<protein>
    <submittedName>
        <fullName evidence="9">Putative undecaprenyl-phosphate N-acetylglucosaminyl 1-phosphate transferase</fullName>
    </submittedName>
</protein>
<evidence type="ECO:0000256" key="1">
    <source>
        <dbReference type="ARBA" id="ARBA00004651"/>
    </source>
</evidence>
<sequence>MALGIITTTFVLSCTFVAIVLRLSRKKAWFDPIDERKIHTGEVPRLGGLGFATAFILVVFGIIFLVPALGIKLPNALLGPSFIFPLISIIIIFISGVFDDFHPMAPRYKLFIQFIAGILVLIPNYTFNRIFPFNIGSLGELIWLRYPITFLWIVGLTNAVNFIDGVDGLAGGVSALAALFYALIFMHSPNGGPTSLLALCLVAALGGFLVFNLPFPRARIFMGDGGSQFLGFTLALLPLSNGTGTGIPVFYAAALLSIPIFDTIAAIWRRLRDGRRIDSPDRLHIHHKLMNMGLSSRKVDAVLYGLQILLGVLVFESLRFKGGLSILLLGAAYAATAGFFTFIHFANRAIQKQLKTHTSET</sequence>
<feature type="transmembrane region" description="Helical" evidence="8">
    <location>
        <begin position="249"/>
        <end position="268"/>
    </location>
</feature>
<dbReference type="eggNOG" id="COG0472">
    <property type="taxonomic scope" value="Bacteria"/>
</dbReference>
<evidence type="ECO:0000256" key="3">
    <source>
        <dbReference type="ARBA" id="ARBA00022679"/>
    </source>
</evidence>
<evidence type="ECO:0000256" key="4">
    <source>
        <dbReference type="ARBA" id="ARBA00022692"/>
    </source>
</evidence>
<feature type="binding site" evidence="7">
    <location>
        <position position="161"/>
    </location>
    <ligand>
        <name>Mg(2+)</name>
        <dbReference type="ChEBI" id="CHEBI:18420"/>
    </ligand>
</feature>
<dbReference type="PANTHER" id="PTHR22926:SF3">
    <property type="entry name" value="UNDECAPRENYL-PHOSPHATE ALPHA-N-ACETYLGLUCOSAMINYL 1-PHOSPHATE TRANSFERASE"/>
    <property type="match status" value="1"/>
</dbReference>
<dbReference type="EMBL" id="CP001843">
    <property type="protein sequence ID" value="AEF86524.1"/>
    <property type="molecule type" value="Genomic_DNA"/>
</dbReference>
<dbReference type="HOGENOM" id="CLU_023982_2_4_12"/>
<dbReference type="GO" id="GO:0005886">
    <property type="term" value="C:plasma membrane"/>
    <property type="evidence" value="ECO:0007669"/>
    <property type="project" value="UniProtKB-SubCell"/>
</dbReference>
<reference evidence="10" key="1">
    <citation type="submission" date="2009-12" db="EMBL/GenBank/DDBJ databases">
        <title>Complete sequence of Treponema primitia strain ZAS-2.</title>
        <authorList>
            <person name="Tetu S.G."/>
            <person name="Matson E."/>
            <person name="Ren Q."/>
            <person name="Seshadri R."/>
            <person name="Elbourne L."/>
            <person name="Hassan K.A."/>
            <person name="Durkin A."/>
            <person name="Radune D."/>
            <person name="Mohamoud Y."/>
            <person name="Shay R."/>
            <person name="Jin S."/>
            <person name="Zhang X."/>
            <person name="Lucey K."/>
            <person name="Ballor N.R."/>
            <person name="Ottesen E."/>
            <person name="Rosenthal R."/>
            <person name="Allen A."/>
            <person name="Leadbetter J.R."/>
            <person name="Paulsen I.T."/>
        </authorList>
    </citation>
    <scope>NUCLEOTIDE SEQUENCE [LARGE SCALE GENOMIC DNA]</scope>
    <source>
        <strain evidence="10">ATCC BAA-887 / DSM 12427 / ZAS-2</strain>
    </source>
</reference>
<dbReference type="GO" id="GO:0071555">
    <property type="term" value="P:cell wall organization"/>
    <property type="evidence" value="ECO:0007669"/>
    <property type="project" value="TreeGrafter"/>
</dbReference>
<feature type="transmembrane region" description="Helical" evidence="8">
    <location>
        <begin position="46"/>
        <end position="71"/>
    </location>
</feature>
<feature type="transmembrane region" description="Helical" evidence="8">
    <location>
        <begin position="110"/>
        <end position="131"/>
    </location>
</feature>
<comment type="cofactor">
    <cofactor evidence="7">
        <name>Mg(2+)</name>
        <dbReference type="ChEBI" id="CHEBI:18420"/>
    </cofactor>
</comment>
<dbReference type="InterPro" id="IPR000715">
    <property type="entry name" value="Glycosyl_transferase_4"/>
</dbReference>
<organism evidence="9 10">
    <name type="scientific">Treponema primitia (strain ATCC BAA-887 / DSM 12427 / ZAS-2)</name>
    <dbReference type="NCBI Taxonomy" id="545694"/>
    <lineage>
        <taxon>Bacteria</taxon>
        <taxon>Pseudomonadati</taxon>
        <taxon>Spirochaetota</taxon>
        <taxon>Spirochaetia</taxon>
        <taxon>Spirochaetales</taxon>
        <taxon>Treponemataceae</taxon>
        <taxon>Treponema</taxon>
    </lineage>
</organism>
<evidence type="ECO:0000256" key="6">
    <source>
        <dbReference type="ARBA" id="ARBA00023136"/>
    </source>
</evidence>
<evidence type="ECO:0000256" key="8">
    <source>
        <dbReference type="SAM" id="Phobius"/>
    </source>
</evidence>
<dbReference type="GO" id="GO:0016780">
    <property type="term" value="F:phosphotransferase activity, for other substituted phosphate groups"/>
    <property type="evidence" value="ECO:0007669"/>
    <property type="project" value="InterPro"/>
</dbReference>
<dbReference type="GO" id="GO:0044038">
    <property type="term" value="P:cell wall macromolecule biosynthetic process"/>
    <property type="evidence" value="ECO:0007669"/>
    <property type="project" value="TreeGrafter"/>
</dbReference>
<evidence type="ECO:0000313" key="9">
    <source>
        <dbReference type="EMBL" id="AEF86524.1"/>
    </source>
</evidence>
<keyword evidence="7" id="KW-0479">Metal-binding</keyword>
<feature type="transmembrane region" description="Helical" evidence="8">
    <location>
        <begin position="301"/>
        <end position="320"/>
    </location>
</feature>
<feature type="transmembrane region" description="Helical" evidence="8">
    <location>
        <begin position="326"/>
        <end position="346"/>
    </location>
</feature>
<dbReference type="InterPro" id="IPR018480">
    <property type="entry name" value="PNAcMuramoyl-5peptid_Trfase_CS"/>
</dbReference>
<dbReference type="GO" id="GO:0046872">
    <property type="term" value="F:metal ion binding"/>
    <property type="evidence" value="ECO:0007669"/>
    <property type="project" value="UniProtKB-KW"/>
</dbReference>
<evidence type="ECO:0000256" key="7">
    <source>
        <dbReference type="PIRSR" id="PIRSR600715-1"/>
    </source>
</evidence>
<keyword evidence="6 8" id="KW-0472">Membrane</keyword>
<keyword evidence="2" id="KW-1003">Cell membrane</keyword>
<dbReference type="GO" id="GO:0009103">
    <property type="term" value="P:lipopolysaccharide biosynthetic process"/>
    <property type="evidence" value="ECO:0007669"/>
    <property type="project" value="TreeGrafter"/>
</dbReference>
<evidence type="ECO:0000256" key="5">
    <source>
        <dbReference type="ARBA" id="ARBA00022989"/>
    </source>
</evidence>
<feature type="transmembrane region" description="Helical" evidence="8">
    <location>
        <begin position="6"/>
        <end position="25"/>
    </location>
</feature>
<dbReference type="AlphaFoldDB" id="F5YPZ6"/>
<reference evidence="9 10" key="2">
    <citation type="journal article" date="2011" name="ISME J.">
        <title>RNA-seq reveals cooperative metabolic interactions between two termite-gut spirochete species in co-culture.</title>
        <authorList>
            <person name="Rosenthal A.Z."/>
            <person name="Matson E.G."/>
            <person name="Eldar A."/>
            <person name="Leadbetter J.R."/>
        </authorList>
    </citation>
    <scope>NUCLEOTIDE SEQUENCE [LARGE SCALE GENOMIC DNA]</scope>
    <source>
        <strain evidence="10">ATCC BAA-887 / DSM 12427 / ZAS-2</strain>
    </source>
</reference>
<dbReference type="PROSITE" id="PS01348">
    <property type="entry name" value="MRAY_2"/>
    <property type="match status" value="1"/>
</dbReference>
<evidence type="ECO:0000313" key="10">
    <source>
        <dbReference type="Proteomes" id="UP000009223"/>
    </source>
</evidence>
<keyword evidence="7" id="KW-0460">Magnesium</keyword>
<feature type="transmembrane region" description="Helical" evidence="8">
    <location>
        <begin position="194"/>
        <end position="213"/>
    </location>
</feature>
<dbReference type="KEGG" id="tpi:TREPR_2792"/>
<accession>F5YPZ6</accession>
<proteinExistence type="predicted"/>